<feature type="transmembrane region" description="Helical" evidence="1">
    <location>
        <begin position="15"/>
        <end position="32"/>
    </location>
</feature>
<evidence type="ECO:0008006" key="4">
    <source>
        <dbReference type="Google" id="ProtNLM"/>
    </source>
</evidence>
<dbReference type="Pfam" id="PF14014">
    <property type="entry name" value="DUF4230"/>
    <property type="match status" value="1"/>
</dbReference>
<dbReference type="InterPro" id="IPR025324">
    <property type="entry name" value="DUF4230"/>
</dbReference>
<keyword evidence="3" id="KW-1185">Reference proteome</keyword>
<evidence type="ECO:0000313" key="2">
    <source>
        <dbReference type="EMBL" id="SFW78023.1"/>
    </source>
</evidence>
<keyword evidence="1" id="KW-0812">Transmembrane</keyword>
<proteinExistence type="predicted"/>
<evidence type="ECO:0000256" key="1">
    <source>
        <dbReference type="SAM" id="Phobius"/>
    </source>
</evidence>
<dbReference type="OrthoDB" id="5700441at2"/>
<organism evidence="2 3">
    <name type="scientific">Sinomicrobium oceani</name>
    <dbReference type="NCBI Taxonomy" id="1150368"/>
    <lineage>
        <taxon>Bacteria</taxon>
        <taxon>Pseudomonadati</taxon>
        <taxon>Bacteroidota</taxon>
        <taxon>Flavobacteriia</taxon>
        <taxon>Flavobacteriales</taxon>
        <taxon>Flavobacteriaceae</taxon>
        <taxon>Sinomicrobium</taxon>
    </lineage>
</organism>
<dbReference type="RefSeq" id="WP_072319485.1">
    <property type="nucleotide sequence ID" value="NZ_FPJE01000056.1"/>
</dbReference>
<evidence type="ECO:0000313" key="3">
    <source>
        <dbReference type="Proteomes" id="UP000182248"/>
    </source>
</evidence>
<sequence length="226" mass="26692">MEDQRKDHTSSRKPVLKIIIFVLIVICIWQFYRYHKENRDISLQHTALLEKEIKNVGKLIVTEGNYAQVFTFQDSKKFYLDILSARKKALVVVNATAKVSYDLSKIKTEIREDEKTVIITYIPPPELEINPKIEYYDIQQDYFNRFDAGDHNKIRKRIDSALRKEIEKSELMTNSRNRLLAELQKIYILTNSMGWTLQYKDQVIREESDLLRDSFIPAPIAIPHEQ</sequence>
<dbReference type="AlphaFoldDB" id="A0A1K1S1Q4"/>
<gene>
    <name evidence="2" type="ORF">SAMN02927921_04287</name>
</gene>
<keyword evidence="1" id="KW-1133">Transmembrane helix</keyword>
<name>A0A1K1S1Q4_9FLAO</name>
<dbReference type="EMBL" id="FPJE01000056">
    <property type="protein sequence ID" value="SFW78023.1"/>
    <property type="molecule type" value="Genomic_DNA"/>
</dbReference>
<reference evidence="2 3" key="1">
    <citation type="submission" date="2016-11" db="EMBL/GenBank/DDBJ databases">
        <authorList>
            <person name="Jaros S."/>
            <person name="Januszkiewicz K."/>
            <person name="Wedrychowicz H."/>
        </authorList>
    </citation>
    <scope>NUCLEOTIDE SEQUENCE [LARGE SCALE GENOMIC DNA]</scope>
    <source>
        <strain evidence="2 3">CGMCC 1.12145</strain>
    </source>
</reference>
<keyword evidence="1" id="KW-0472">Membrane</keyword>
<dbReference type="STRING" id="1150368.SAMN02927921_04287"/>
<accession>A0A1K1S1Q4</accession>
<protein>
    <recommendedName>
        <fullName evidence="4">DUF4230 domain-containing protein</fullName>
    </recommendedName>
</protein>
<dbReference type="Proteomes" id="UP000182248">
    <property type="component" value="Unassembled WGS sequence"/>
</dbReference>